<dbReference type="HAMAP" id="MF_00653">
    <property type="entry name" value="PQQ_syn_PqqB"/>
    <property type="match status" value="1"/>
</dbReference>
<evidence type="ECO:0000256" key="1">
    <source>
        <dbReference type="ARBA" id="ARBA00004886"/>
    </source>
</evidence>
<protein>
    <recommendedName>
        <fullName evidence="3 7">Coenzyme PQQ synthesis protein B</fullName>
    </recommendedName>
    <alternativeName>
        <fullName evidence="6 7">Pyrroloquinoline quinone biosynthesis protein B</fullName>
    </alternativeName>
</protein>
<evidence type="ECO:0000256" key="4">
    <source>
        <dbReference type="ARBA" id="ARBA00022448"/>
    </source>
</evidence>
<dbReference type="EMBL" id="LNDJ01000137">
    <property type="protein sequence ID" value="KRU21221.1"/>
    <property type="molecule type" value="Genomic_DNA"/>
</dbReference>
<evidence type="ECO:0000313" key="10">
    <source>
        <dbReference type="Proteomes" id="UP000051202"/>
    </source>
</evidence>
<dbReference type="Proteomes" id="UP000051202">
    <property type="component" value="Unassembled WGS sequence"/>
</dbReference>
<evidence type="ECO:0000256" key="2">
    <source>
        <dbReference type="ARBA" id="ARBA00008481"/>
    </source>
</evidence>
<keyword evidence="5 7" id="KW-0884">PQQ biosynthesis</keyword>
<dbReference type="PANTHER" id="PTHR42663:SF7">
    <property type="entry name" value="COENZYME PQQ SYNTHESIS PROTEIN B"/>
    <property type="match status" value="1"/>
</dbReference>
<dbReference type="Gene3D" id="3.60.15.10">
    <property type="entry name" value="Ribonuclease Z/Hydroxyacylglutathione hydrolase-like"/>
    <property type="match status" value="1"/>
</dbReference>
<gene>
    <name evidence="7" type="primary">pqqB</name>
    <name evidence="9" type="ORF">AS194_12845</name>
</gene>
<dbReference type="InterPro" id="IPR011842">
    <property type="entry name" value="PQQ_synth_PqqB"/>
</dbReference>
<dbReference type="NCBIfam" id="TIGR02108">
    <property type="entry name" value="PQQ_syn_pqqB"/>
    <property type="match status" value="1"/>
</dbReference>
<evidence type="ECO:0000256" key="3">
    <source>
        <dbReference type="ARBA" id="ARBA00015084"/>
    </source>
</evidence>
<dbReference type="AlphaFoldDB" id="A0A0T6DMJ0"/>
<dbReference type="RefSeq" id="WP_058025979.1">
    <property type="nucleotide sequence ID" value="NZ_LNDJ01000137.1"/>
</dbReference>
<reference evidence="9 10" key="1">
    <citation type="submission" date="2015-11" db="EMBL/GenBank/DDBJ databases">
        <title>Permanent draft genome of Psychrobacter piscatorii LQ58.</title>
        <authorList>
            <person name="Zhou M."/>
            <person name="Dong B."/>
            <person name="Liu Q."/>
        </authorList>
    </citation>
    <scope>NUCLEOTIDE SEQUENCE [LARGE SCALE GENOMIC DNA]</scope>
    <source>
        <strain evidence="9 10">LQ58</strain>
    </source>
</reference>
<dbReference type="UniPathway" id="UPA00539"/>
<proteinExistence type="inferred from homology"/>
<keyword evidence="10" id="KW-1185">Reference proteome</keyword>
<dbReference type="Pfam" id="PF12706">
    <property type="entry name" value="Lactamase_B_2"/>
    <property type="match status" value="1"/>
</dbReference>
<evidence type="ECO:0000259" key="8">
    <source>
        <dbReference type="Pfam" id="PF12706"/>
    </source>
</evidence>
<comment type="similarity">
    <text evidence="2 7">Belongs to the PqqB family.</text>
</comment>
<name>A0A0T6DMJ0_9GAMM</name>
<dbReference type="CDD" id="cd16274">
    <property type="entry name" value="PQQB-like_MBL-fold"/>
    <property type="match status" value="1"/>
</dbReference>
<feature type="domain" description="Metallo-beta-lactamase" evidence="8">
    <location>
        <begin position="51"/>
        <end position="270"/>
    </location>
</feature>
<comment type="function">
    <text evidence="7">May be involved in the transport of PQQ or its precursor to the periplasm.</text>
</comment>
<dbReference type="STRING" id="554343.AS194_12845"/>
<comment type="pathway">
    <text evidence="1 7">Cofactor biosynthesis; pyrroloquinoline quinone biosynthesis.</text>
</comment>
<evidence type="ECO:0000256" key="5">
    <source>
        <dbReference type="ARBA" id="ARBA00022905"/>
    </source>
</evidence>
<keyword evidence="4 7" id="KW-0813">Transport</keyword>
<sequence>MYIHVLGSAAGGGFPQWNCNCENCHGVRQGTIEAKTRTQSSIAISENGVDWILFNASPDIRQQLFDFNAAQPARQLRDTGITDVVLMDSQLDHTTGLLTLREGCPISVWCTDMVHDDLSTGFPLFNMLKHWNGGLQYNQIDPKQSFQIDGYSNLELTPLVIRSSAPPYSPHRNDPHDGDNIALIVKDLKTQKQLFYAPGLGKIDDEVMQIMKASDCVMIDGTLWTDNEMQECGVGTKTGQDMGHLHISGDDGSLHYLDQLDNARKVLIHINNTNPILNEQSEQAATLKQHGVEVAFDGMQIEL</sequence>
<dbReference type="SUPFAM" id="SSF56281">
    <property type="entry name" value="Metallo-hydrolase/oxidoreductase"/>
    <property type="match status" value="1"/>
</dbReference>
<comment type="caution">
    <text evidence="9">The sequence shown here is derived from an EMBL/GenBank/DDBJ whole genome shotgun (WGS) entry which is preliminary data.</text>
</comment>
<evidence type="ECO:0000256" key="7">
    <source>
        <dbReference type="HAMAP-Rule" id="MF_00653"/>
    </source>
</evidence>
<dbReference type="InterPro" id="IPR001279">
    <property type="entry name" value="Metallo-B-lactamas"/>
</dbReference>
<evidence type="ECO:0000313" key="9">
    <source>
        <dbReference type="EMBL" id="KRU21221.1"/>
    </source>
</evidence>
<accession>A0A0T6DMJ0</accession>
<dbReference type="GO" id="GO:0018189">
    <property type="term" value="P:pyrroloquinoline quinone biosynthetic process"/>
    <property type="evidence" value="ECO:0007669"/>
    <property type="project" value="UniProtKB-UniRule"/>
</dbReference>
<evidence type="ECO:0000256" key="6">
    <source>
        <dbReference type="ARBA" id="ARBA00030966"/>
    </source>
</evidence>
<dbReference type="InterPro" id="IPR036866">
    <property type="entry name" value="RibonucZ/Hydroxyglut_hydro"/>
</dbReference>
<organism evidence="9 10">
    <name type="scientific">Psychrobacter piscatorii</name>
    <dbReference type="NCBI Taxonomy" id="554343"/>
    <lineage>
        <taxon>Bacteria</taxon>
        <taxon>Pseudomonadati</taxon>
        <taxon>Pseudomonadota</taxon>
        <taxon>Gammaproteobacteria</taxon>
        <taxon>Moraxellales</taxon>
        <taxon>Moraxellaceae</taxon>
        <taxon>Psychrobacter</taxon>
    </lineage>
</organism>
<dbReference type="PANTHER" id="PTHR42663">
    <property type="entry name" value="HYDROLASE C777.06C-RELATED-RELATED"/>
    <property type="match status" value="1"/>
</dbReference>